<gene>
    <name evidence="7" type="primary">traF</name>
    <name evidence="7" type="ORF">HW542_15555</name>
</gene>
<accession>A0ABX2P8D6</accession>
<keyword evidence="5" id="KW-0184">Conjugation</keyword>
<evidence type="ECO:0000256" key="3">
    <source>
        <dbReference type="ARBA" id="ARBA00022729"/>
    </source>
</evidence>
<evidence type="ECO:0000256" key="1">
    <source>
        <dbReference type="ARBA" id="ARBA00004418"/>
    </source>
</evidence>
<evidence type="ECO:0000259" key="6">
    <source>
        <dbReference type="Pfam" id="PF10502"/>
    </source>
</evidence>
<keyword evidence="3" id="KW-0732">Signal</keyword>
<evidence type="ECO:0000313" key="8">
    <source>
        <dbReference type="Proteomes" id="UP001516351"/>
    </source>
</evidence>
<dbReference type="Proteomes" id="UP001516351">
    <property type="component" value="Unassembled WGS sequence"/>
</dbReference>
<dbReference type="NCBIfam" id="TIGR02771">
    <property type="entry name" value="TraF_Ti"/>
    <property type="match status" value="1"/>
</dbReference>
<dbReference type="InterPro" id="IPR036286">
    <property type="entry name" value="LexA/Signal_pep-like_sf"/>
</dbReference>
<dbReference type="InterPro" id="IPR019533">
    <property type="entry name" value="Peptidase_S26"/>
</dbReference>
<dbReference type="SUPFAM" id="SSF51306">
    <property type="entry name" value="LexA/Signal peptidase"/>
    <property type="match status" value="1"/>
</dbReference>
<evidence type="ECO:0000256" key="5">
    <source>
        <dbReference type="ARBA" id="ARBA00022971"/>
    </source>
</evidence>
<evidence type="ECO:0000256" key="2">
    <source>
        <dbReference type="ARBA" id="ARBA00005849"/>
    </source>
</evidence>
<comment type="similarity">
    <text evidence="2">Belongs to the peptidase S26C family.</text>
</comment>
<organism evidence="7 8">
    <name type="scientific">Asaia spathodeae</name>
    <dbReference type="NCBI Taxonomy" id="657016"/>
    <lineage>
        <taxon>Bacteria</taxon>
        <taxon>Pseudomonadati</taxon>
        <taxon>Pseudomonadota</taxon>
        <taxon>Alphaproteobacteria</taxon>
        <taxon>Acetobacterales</taxon>
        <taxon>Acetobacteraceae</taxon>
        <taxon>Asaia</taxon>
    </lineage>
</organism>
<comment type="caution">
    <text evidence="7">The sequence shown here is derived from an EMBL/GenBank/DDBJ whole genome shotgun (WGS) entry which is preliminary data.</text>
</comment>
<proteinExistence type="inferred from homology"/>
<dbReference type="InterPro" id="IPR014139">
    <property type="entry name" value="Peptidase_S26C_TraF"/>
</dbReference>
<dbReference type="RefSeq" id="WP_267311320.1">
    <property type="nucleotide sequence ID" value="NZ_JABXXV010000011.1"/>
</dbReference>
<evidence type="ECO:0000313" key="7">
    <source>
        <dbReference type="EMBL" id="NVN48216.1"/>
    </source>
</evidence>
<protein>
    <submittedName>
        <fullName evidence="7">Conjugative transfer signal peptidase TraF</fullName>
    </submittedName>
</protein>
<reference evidence="7 8" key="1">
    <citation type="submission" date="2020-06" db="EMBL/GenBank/DDBJ databases">
        <title>Synonyms of Asaia species.</title>
        <authorList>
            <person name="Sombolestani A."/>
        </authorList>
    </citation>
    <scope>NUCLEOTIDE SEQUENCE [LARGE SCALE GENOMIC DNA]</scope>
    <source>
        <strain evidence="7 8">LMG 27047</strain>
    </source>
</reference>
<dbReference type="EMBL" id="JABXXV010000011">
    <property type="protein sequence ID" value="NVN48216.1"/>
    <property type="molecule type" value="Genomic_DNA"/>
</dbReference>
<evidence type="ECO:0000256" key="4">
    <source>
        <dbReference type="ARBA" id="ARBA00022764"/>
    </source>
</evidence>
<name>A0ABX2P8D6_9PROT</name>
<feature type="domain" description="Peptidase S26" evidence="6">
    <location>
        <begin position="63"/>
        <end position="188"/>
    </location>
</feature>
<sequence>MLLDIITSRHLSERAMSAQSKRALIAMSLGLSVCGSGWLLQVQGYRFNVTPSEPLGLWRQAAISGLVKGKLVSACLPLSSRIEEARSRGYLMGGRCQGNLAPIVKSIAALPGDYVNISNLGVAVNGHLLPKTIPSRADSLGRPLIPAFTGDRRINAGEVFLISDYSPRSFDSRYFGVIPTVNIVAEIRPVLTTKWKPRGF</sequence>
<comment type="subcellular location">
    <subcellularLocation>
        <location evidence="1">Periplasm</location>
    </subcellularLocation>
</comment>
<dbReference type="Gene3D" id="2.10.109.10">
    <property type="entry name" value="Umud Fragment, subunit A"/>
    <property type="match status" value="1"/>
</dbReference>
<keyword evidence="8" id="KW-1185">Reference proteome</keyword>
<dbReference type="Pfam" id="PF10502">
    <property type="entry name" value="Peptidase_S26"/>
    <property type="match status" value="1"/>
</dbReference>
<keyword evidence="4" id="KW-0574">Periplasm</keyword>